<dbReference type="OrthoDB" id="49152at2759"/>
<feature type="compositionally biased region" description="Basic and acidic residues" evidence="4">
    <location>
        <begin position="32"/>
        <end position="43"/>
    </location>
</feature>
<feature type="compositionally biased region" description="Acidic residues" evidence="4">
    <location>
        <begin position="70"/>
        <end position="86"/>
    </location>
</feature>
<feature type="compositionally biased region" description="Basic and acidic residues" evidence="4">
    <location>
        <begin position="12"/>
        <end position="25"/>
    </location>
</feature>
<feature type="compositionally biased region" description="Low complexity" evidence="4">
    <location>
        <begin position="102"/>
        <end position="113"/>
    </location>
</feature>
<dbReference type="PANTHER" id="PTHR48112:SF22">
    <property type="entry name" value="MITOCHONDRIAL TRANSCRIPTION FACTOR A, ISOFORM B"/>
    <property type="match status" value="1"/>
</dbReference>
<proteinExistence type="predicted"/>
<dbReference type="SMART" id="SM00398">
    <property type="entry name" value="HMG"/>
    <property type="match status" value="1"/>
</dbReference>
<evidence type="ECO:0000256" key="3">
    <source>
        <dbReference type="SAM" id="Coils"/>
    </source>
</evidence>
<dbReference type="InterPro" id="IPR009071">
    <property type="entry name" value="HMG_box_dom"/>
</dbReference>
<feature type="region of interest" description="Disordered" evidence="4">
    <location>
        <begin position="1"/>
        <end position="134"/>
    </location>
</feature>
<evidence type="ECO:0000313" key="7">
    <source>
        <dbReference type="Proteomes" id="UP000693970"/>
    </source>
</evidence>
<evidence type="ECO:0000256" key="1">
    <source>
        <dbReference type="ARBA" id="ARBA00023125"/>
    </source>
</evidence>
<accession>A0A9K3L7V7</accession>
<dbReference type="AlphaFoldDB" id="A0A9K3L7V7"/>
<evidence type="ECO:0000256" key="2">
    <source>
        <dbReference type="PROSITE-ProRule" id="PRU00267"/>
    </source>
</evidence>
<keyword evidence="3" id="KW-0175">Coiled coil</keyword>
<reference evidence="6" key="2">
    <citation type="submission" date="2021-04" db="EMBL/GenBank/DDBJ databases">
        <authorList>
            <person name="Podell S."/>
        </authorList>
    </citation>
    <scope>NUCLEOTIDE SEQUENCE</scope>
    <source>
        <strain evidence="6">Hildebrandi</strain>
    </source>
</reference>
<feature type="compositionally biased region" description="Basic residues" evidence="4">
    <location>
        <begin position="114"/>
        <end position="128"/>
    </location>
</feature>
<comment type="caution">
    <text evidence="6">The sequence shown here is derived from an EMBL/GenBank/DDBJ whole genome shotgun (WGS) entry which is preliminary data.</text>
</comment>
<name>A0A9K3L7V7_9STRA</name>
<dbReference type="EMBL" id="JAGRRH010000015">
    <property type="protein sequence ID" value="KAG7356403.1"/>
    <property type="molecule type" value="Genomic_DNA"/>
</dbReference>
<dbReference type="GO" id="GO:0005634">
    <property type="term" value="C:nucleus"/>
    <property type="evidence" value="ECO:0007669"/>
    <property type="project" value="UniProtKB-UniRule"/>
</dbReference>
<dbReference type="GO" id="GO:0003677">
    <property type="term" value="F:DNA binding"/>
    <property type="evidence" value="ECO:0007669"/>
    <property type="project" value="UniProtKB-UniRule"/>
</dbReference>
<keyword evidence="1 2" id="KW-0238">DNA-binding</keyword>
<dbReference type="Proteomes" id="UP000693970">
    <property type="component" value="Unassembled WGS sequence"/>
</dbReference>
<reference evidence="6" key="1">
    <citation type="journal article" date="2021" name="Sci. Rep.">
        <title>Diploid genomic architecture of Nitzschia inconspicua, an elite biomass production diatom.</title>
        <authorList>
            <person name="Oliver A."/>
            <person name="Podell S."/>
            <person name="Pinowska A."/>
            <person name="Traller J.C."/>
            <person name="Smith S.R."/>
            <person name="McClure R."/>
            <person name="Beliaev A."/>
            <person name="Bohutskyi P."/>
            <person name="Hill E.A."/>
            <person name="Rabines A."/>
            <person name="Zheng H."/>
            <person name="Allen L.Z."/>
            <person name="Kuo A."/>
            <person name="Grigoriev I.V."/>
            <person name="Allen A.E."/>
            <person name="Hazlebeck D."/>
            <person name="Allen E.E."/>
        </authorList>
    </citation>
    <scope>NUCLEOTIDE SEQUENCE</scope>
    <source>
        <strain evidence="6">Hildebrandi</strain>
    </source>
</reference>
<dbReference type="PROSITE" id="PS50118">
    <property type="entry name" value="HMG_BOX_2"/>
    <property type="match status" value="1"/>
</dbReference>
<feature type="domain" description="HMG box" evidence="5">
    <location>
        <begin position="133"/>
        <end position="201"/>
    </location>
</feature>
<gene>
    <name evidence="6" type="ORF">IV203_001089</name>
</gene>
<dbReference type="InterPro" id="IPR050342">
    <property type="entry name" value="HMGB"/>
</dbReference>
<dbReference type="PANTHER" id="PTHR48112">
    <property type="entry name" value="HIGH MOBILITY GROUP PROTEIN DSP1"/>
    <property type="match status" value="1"/>
</dbReference>
<organism evidence="6 7">
    <name type="scientific">Nitzschia inconspicua</name>
    <dbReference type="NCBI Taxonomy" id="303405"/>
    <lineage>
        <taxon>Eukaryota</taxon>
        <taxon>Sar</taxon>
        <taxon>Stramenopiles</taxon>
        <taxon>Ochrophyta</taxon>
        <taxon>Bacillariophyta</taxon>
        <taxon>Bacillariophyceae</taxon>
        <taxon>Bacillariophycidae</taxon>
        <taxon>Bacillariales</taxon>
        <taxon>Bacillariaceae</taxon>
        <taxon>Nitzschia</taxon>
    </lineage>
</organism>
<keyword evidence="7" id="KW-1185">Reference proteome</keyword>
<keyword evidence="2" id="KW-0539">Nucleus</keyword>
<feature type="DNA-binding region" description="HMG box" evidence="2">
    <location>
        <begin position="133"/>
        <end position="201"/>
    </location>
</feature>
<dbReference type="Pfam" id="PF00505">
    <property type="entry name" value="HMG_box"/>
    <property type="match status" value="1"/>
</dbReference>
<feature type="coiled-coil region" evidence="3">
    <location>
        <begin position="200"/>
        <end position="235"/>
    </location>
</feature>
<dbReference type="CDD" id="cd00084">
    <property type="entry name" value="HMG-box_SF"/>
    <property type="match status" value="1"/>
</dbReference>
<sequence>MDTLAALAAAQTKDDKGNDGDESKTISKPKKKGESPTDPDAKLKTKGKKAEKRKEDNHSKNQNGTKSEDFDADVEEEEHVGEEDSTMNETVDSGEASAVAPVVSSGGKVVTAVKVKKTPTKRRKKSKKPTGYPKRPLSAYNLFFKTTREKIITEHGKTNFQEMVRLIASHWRDVSDEEKKKYEDLAAKDLVRYKKEVSAYEKDTAEKKRVEQERQALLNEKNREQERKLVEAMKKKSAEGAAGVRLVNGRYEEDGEVAGAPGLGARLPYGMGREEAMIAAMGGSGAAAGGRDLEMARLRLEQDLRGLEEARVLRLRQLELAHMQGGGGGLGGLRGPAGMYGGDHNLEFELQRRYLAANGGGGGGGSGDHLGMSNEHELRQRLAEEQLLRESNFGASLGLGGRFGAYSSALGMGGQSMGLSNPYEEILLREQMLRRERELLLGGGGGGGGASLYGGGFGAAGLGSLGLGGASAGLWGANAAVADADMHTNAAAAGLASLRGQSSYVPGSHLERLSDEELRALSAGRGFDVLSNRASAFKRVDAEMAKDGMKGE</sequence>
<protein>
    <submittedName>
        <fullName evidence="6">HMG high mobility group box-containing protein</fullName>
    </submittedName>
</protein>
<evidence type="ECO:0000256" key="4">
    <source>
        <dbReference type="SAM" id="MobiDB-lite"/>
    </source>
</evidence>
<evidence type="ECO:0000259" key="5">
    <source>
        <dbReference type="PROSITE" id="PS50118"/>
    </source>
</evidence>
<evidence type="ECO:0000313" key="6">
    <source>
        <dbReference type="EMBL" id="KAG7356403.1"/>
    </source>
</evidence>